<name>A0ABS5K597_9BACT</name>
<keyword evidence="3 4" id="KW-0456">Lyase</keyword>
<evidence type="ECO:0000256" key="1">
    <source>
        <dbReference type="ARBA" id="ARBA00001554"/>
    </source>
</evidence>
<dbReference type="HAMAP" id="MF_00434">
    <property type="entry name" value="Pterin_4_alpha"/>
    <property type="match status" value="1"/>
</dbReference>
<dbReference type="PANTHER" id="PTHR42805:SF1">
    <property type="entry name" value="PTERIN-4-ALPHA-CARBINOLAMINE DEHYDRATASE-RELATED"/>
    <property type="match status" value="1"/>
</dbReference>
<evidence type="ECO:0000256" key="4">
    <source>
        <dbReference type="HAMAP-Rule" id="MF_00434"/>
    </source>
</evidence>
<dbReference type="EMBL" id="JAGUCN010000001">
    <property type="protein sequence ID" value="MBS2210171.1"/>
    <property type="molecule type" value="Genomic_DNA"/>
</dbReference>
<comment type="catalytic activity">
    <reaction evidence="1 4">
        <text>(4aS,6R)-4a-hydroxy-L-erythro-5,6,7,8-tetrahydrobiopterin = (6R)-L-erythro-6,7-dihydrobiopterin + H2O</text>
        <dbReference type="Rhea" id="RHEA:11920"/>
        <dbReference type="ChEBI" id="CHEBI:15377"/>
        <dbReference type="ChEBI" id="CHEBI:15642"/>
        <dbReference type="ChEBI" id="CHEBI:43120"/>
        <dbReference type="EC" id="4.2.1.96"/>
    </reaction>
</comment>
<comment type="similarity">
    <text evidence="2 4">Belongs to the pterin-4-alpha-carbinolamine dehydratase family.</text>
</comment>
<keyword evidence="6" id="KW-1185">Reference proteome</keyword>
<dbReference type="Gene3D" id="3.30.1360.20">
    <property type="entry name" value="Transcriptional coactivator/pterin dehydratase"/>
    <property type="match status" value="1"/>
</dbReference>
<gene>
    <name evidence="5" type="ORF">KEM09_02095</name>
</gene>
<dbReference type="Pfam" id="PF01329">
    <property type="entry name" value="Pterin_4a"/>
    <property type="match status" value="1"/>
</dbReference>
<reference evidence="5 6" key="1">
    <citation type="journal article" date="2014" name="Int. J. Syst. Evol. Microbiol.">
        <title>Carboxylicivirga gen. nov. in the family Marinilabiliaceae with two novel species, Carboxylicivirga mesophila sp. nov. and Carboxylicivirga taeanensis sp. nov., and reclassification of Cytophaga fermentans as Saccharicrinis fermentans gen. nov., comb. nov.</title>
        <authorList>
            <person name="Yang S.H."/>
            <person name="Seo H.S."/>
            <person name="Woo J.H."/>
            <person name="Oh H.M."/>
            <person name="Jang H."/>
            <person name="Lee J.H."/>
            <person name="Kim S.J."/>
            <person name="Kwon K.K."/>
        </authorList>
    </citation>
    <scope>NUCLEOTIDE SEQUENCE [LARGE SCALE GENOMIC DNA]</scope>
    <source>
        <strain evidence="5 6">JCM 18290</strain>
    </source>
</reference>
<protein>
    <recommendedName>
        <fullName evidence="4">Putative pterin-4-alpha-carbinolamine dehydratase</fullName>
        <shortName evidence="4">PHS</shortName>
        <ecNumber evidence="4">4.2.1.96</ecNumber>
    </recommendedName>
    <alternativeName>
        <fullName evidence="4">4-alpha-hydroxy-tetrahydropterin dehydratase</fullName>
    </alternativeName>
    <alternativeName>
        <fullName evidence="4">Pterin carbinolamine dehydratase</fullName>
        <shortName evidence="4">PCD</shortName>
    </alternativeName>
</protein>
<dbReference type="Proteomes" id="UP000721861">
    <property type="component" value="Unassembled WGS sequence"/>
</dbReference>
<proteinExistence type="inferred from homology"/>
<evidence type="ECO:0000313" key="6">
    <source>
        <dbReference type="Proteomes" id="UP000721861"/>
    </source>
</evidence>
<dbReference type="RefSeq" id="WP_212224693.1">
    <property type="nucleotide sequence ID" value="NZ_JAGUCN010000001.1"/>
</dbReference>
<evidence type="ECO:0000313" key="5">
    <source>
        <dbReference type="EMBL" id="MBS2210171.1"/>
    </source>
</evidence>
<evidence type="ECO:0000256" key="3">
    <source>
        <dbReference type="ARBA" id="ARBA00023239"/>
    </source>
</evidence>
<dbReference type="InterPro" id="IPR050376">
    <property type="entry name" value="Pterin-4-alpha-carb_dehyd"/>
</dbReference>
<dbReference type="SUPFAM" id="SSF55248">
    <property type="entry name" value="PCD-like"/>
    <property type="match status" value="1"/>
</dbReference>
<dbReference type="PANTHER" id="PTHR42805">
    <property type="entry name" value="PTERIN-4-ALPHA-CARBINOLAMINE DEHYDRATASE-RELATED"/>
    <property type="match status" value="1"/>
</dbReference>
<dbReference type="EC" id="4.2.1.96" evidence="4"/>
<dbReference type="InterPro" id="IPR036428">
    <property type="entry name" value="PCD_sf"/>
</dbReference>
<evidence type="ECO:0000256" key="2">
    <source>
        <dbReference type="ARBA" id="ARBA00006472"/>
    </source>
</evidence>
<dbReference type="InterPro" id="IPR001533">
    <property type="entry name" value="Pterin_deHydtase"/>
</dbReference>
<organism evidence="5 6">
    <name type="scientific">Carboxylicivirga mesophila</name>
    <dbReference type="NCBI Taxonomy" id="1166478"/>
    <lineage>
        <taxon>Bacteria</taxon>
        <taxon>Pseudomonadati</taxon>
        <taxon>Bacteroidota</taxon>
        <taxon>Bacteroidia</taxon>
        <taxon>Marinilabiliales</taxon>
        <taxon>Marinilabiliaceae</taxon>
        <taxon>Carboxylicivirga</taxon>
    </lineage>
</organism>
<accession>A0ABS5K597</accession>
<comment type="caution">
    <text evidence="5">The sequence shown here is derived from an EMBL/GenBank/DDBJ whole genome shotgun (WGS) entry which is preliminary data.</text>
</comment>
<sequence>MGTLHNLKCEACSVNAHRLSADEIASLMPDVPHWELIEDGTIQKLKRVFRTDNFIQSMALTNAIAEQAEKDNHHPQLIVEYSSVTVIWWTHKIHGLHKNDFIMAYHTSNLYANITGE</sequence>
<dbReference type="NCBIfam" id="NF002016">
    <property type="entry name" value="PRK00823.1-1"/>
    <property type="match status" value="1"/>
</dbReference>
<dbReference type="GO" id="GO:0008124">
    <property type="term" value="F:4-alpha-hydroxytetrahydrobiopterin dehydratase activity"/>
    <property type="evidence" value="ECO:0007669"/>
    <property type="project" value="UniProtKB-EC"/>
</dbReference>